<gene>
    <name evidence="3" type="ORF">OO016_08400</name>
</gene>
<comment type="caution">
    <text evidence="3">The sequence shown here is derived from an EMBL/GenBank/DDBJ whole genome shotgun (WGS) entry which is preliminary data.</text>
</comment>
<keyword evidence="1" id="KW-0732">Signal</keyword>
<evidence type="ECO:0000256" key="1">
    <source>
        <dbReference type="SAM" id="SignalP"/>
    </source>
</evidence>
<name>A0AAE3MKR4_9FLAO</name>
<dbReference type="RefSeq" id="WP_266012386.1">
    <property type="nucleotide sequence ID" value="NZ_JAPFQP010000002.1"/>
</dbReference>
<feature type="chain" id="PRO_5042176383" evidence="1">
    <location>
        <begin position="19"/>
        <end position="306"/>
    </location>
</feature>
<dbReference type="InterPro" id="IPR032710">
    <property type="entry name" value="NTF2-like_dom_sf"/>
</dbReference>
<feature type="domain" description="SnoaL-like" evidence="2">
    <location>
        <begin position="184"/>
        <end position="295"/>
    </location>
</feature>
<sequence length="306" mass="35582">MKKLFLFACLMGMAASFGQTKKNGTIFQEHPAITTVNSMTEAFVAGDSEKVGSYLHEDFRGYNGSDPNKDAEGSTKEQFMNQVNFWKNNISYLSIEPSPGAYPDALEYKDGQIWVQTWNHLRGVHNTTGVKIDVPVHRMYRFKDGKIDMMVSYHNERVYWEIGQSFEDRENGTIYNHHDNINSVRRLMHAFEHGDMETAYSFFDENCRFNNLEMARGESLSLDEVKSRNQEMMDNFEINSIDVVGYPDYLEYDLRDGKTVQSWWNIRLTRKSDKKKIVMPALYIHDFNDDGKIIRSSAYVSSKWLD</sequence>
<keyword evidence="4" id="KW-1185">Reference proteome</keyword>
<evidence type="ECO:0000313" key="4">
    <source>
        <dbReference type="Proteomes" id="UP001207116"/>
    </source>
</evidence>
<protein>
    <submittedName>
        <fullName evidence="3">Nuclear transport factor 2 family protein</fullName>
    </submittedName>
</protein>
<accession>A0AAE3MKR4</accession>
<dbReference type="InterPro" id="IPR037401">
    <property type="entry name" value="SnoaL-like"/>
</dbReference>
<evidence type="ECO:0000313" key="3">
    <source>
        <dbReference type="EMBL" id="MCX2719620.1"/>
    </source>
</evidence>
<dbReference type="Proteomes" id="UP001207116">
    <property type="component" value="Unassembled WGS sequence"/>
</dbReference>
<dbReference type="Pfam" id="PF12680">
    <property type="entry name" value="SnoaL_2"/>
    <property type="match status" value="1"/>
</dbReference>
<organism evidence="3 4">
    <name type="scientific">Lentiprolixibacter aurantiacus</name>
    <dbReference type="NCBI Taxonomy" id="2993939"/>
    <lineage>
        <taxon>Bacteria</taxon>
        <taxon>Pseudomonadati</taxon>
        <taxon>Bacteroidota</taxon>
        <taxon>Flavobacteriia</taxon>
        <taxon>Flavobacteriales</taxon>
        <taxon>Flavobacteriaceae</taxon>
        <taxon>Lentiprolixibacter</taxon>
    </lineage>
</organism>
<dbReference type="Gene3D" id="3.10.450.50">
    <property type="match status" value="2"/>
</dbReference>
<reference evidence="3" key="1">
    <citation type="submission" date="2022-11" db="EMBL/GenBank/DDBJ databases">
        <title>The characterization of three novel Bacteroidetes species and genomic analysis of their roles in tidal elemental geochemical cycles.</title>
        <authorList>
            <person name="Ma K.-J."/>
        </authorList>
    </citation>
    <scope>NUCLEOTIDE SEQUENCE</scope>
    <source>
        <strain evidence="3">M415</strain>
    </source>
</reference>
<dbReference type="EMBL" id="JAPFQP010000002">
    <property type="protein sequence ID" value="MCX2719620.1"/>
    <property type="molecule type" value="Genomic_DNA"/>
</dbReference>
<evidence type="ECO:0000259" key="2">
    <source>
        <dbReference type="Pfam" id="PF12680"/>
    </source>
</evidence>
<feature type="signal peptide" evidence="1">
    <location>
        <begin position="1"/>
        <end position="18"/>
    </location>
</feature>
<proteinExistence type="predicted"/>
<dbReference type="SUPFAM" id="SSF54427">
    <property type="entry name" value="NTF2-like"/>
    <property type="match status" value="2"/>
</dbReference>
<dbReference type="AlphaFoldDB" id="A0AAE3MKR4"/>